<reference evidence="2" key="1">
    <citation type="journal article" date="2018" name="Front. Microbiol.">
        <title>Genome-Based Analysis Reveals the Taxonomy and Diversity of the Family Idiomarinaceae.</title>
        <authorList>
            <person name="Liu Y."/>
            <person name="Lai Q."/>
            <person name="Shao Z."/>
        </authorList>
    </citation>
    <scope>NUCLEOTIDE SEQUENCE [LARGE SCALE GENOMIC DNA]</scope>
    <source>
        <strain evidence="2">BH195</strain>
    </source>
</reference>
<sequence length="253" mass="28060">MAKNINSASRILSIIDSVKAESDATPAHDVWGKVFDIENEDKSRKTFAISRCLADLHDEVESVRSEMKKLGYSENLYNTTLNKCNTLFAVQTLMSKWQSMKQQITPEVPVALGFCSEILPNEEDLIDKDSLDDLKRMAADLRDTLSSSKLPDYTRNIIDKHITKIEEALTKYKAVGAKAFEEVLQSAYGEVIANEEAFKEAKGSSELGKLSAMWQKTKSALDGVVDANKRLGAMGGMAEKGQKVLEFLSNLNV</sequence>
<dbReference type="EMBL" id="PIPW01000004">
    <property type="protein sequence ID" value="RUO51625.1"/>
    <property type="molecule type" value="Genomic_DNA"/>
</dbReference>
<accession>A0A432XSB6</accession>
<evidence type="ECO:0000313" key="2">
    <source>
        <dbReference type="Proteomes" id="UP000287198"/>
    </source>
</evidence>
<dbReference type="AlphaFoldDB" id="A0A432XSB6"/>
<gene>
    <name evidence="1" type="ORF">CWI69_11665</name>
</gene>
<name>A0A432XSB6_9GAMM</name>
<comment type="caution">
    <text evidence="1">The sequence shown here is derived from an EMBL/GenBank/DDBJ whole genome shotgun (WGS) entry which is preliminary data.</text>
</comment>
<organism evidence="1 2">
    <name type="scientific">Pseudidiomarina halophila</name>
    <dbReference type="NCBI Taxonomy" id="1449799"/>
    <lineage>
        <taxon>Bacteria</taxon>
        <taxon>Pseudomonadati</taxon>
        <taxon>Pseudomonadota</taxon>
        <taxon>Gammaproteobacteria</taxon>
        <taxon>Alteromonadales</taxon>
        <taxon>Idiomarinaceae</taxon>
        <taxon>Pseudidiomarina</taxon>
    </lineage>
</organism>
<dbReference type="Proteomes" id="UP000287198">
    <property type="component" value="Unassembled WGS sequence"/>
</dbReference>
<dbReference type="RefSeq" id="WP_126764496.1">
    <property type="nucleotide sequence ID" value="NZ_JBHLTZ010000014.1"/>
</dbReference>
<proteinExistence type="predicted"/>
<protein>
    <submittedName>
        <fullName evidence="1">Uncharacterized protein</fullName>
    </submittedName>
</protein>
<evidence type="ECO:0000313" key="1">
    <source>
        <dbReference type="EMBL" id="RUO51625.1"/>
    </source>
</evidence>
<dbReference type="OrthoDB" id="6057946at2"/>
<keyword evidence="2" id="KW-1185">Reference proteome</keyword>